<accession>A0A3E2BPZ6</accession>
<dbReference type="AlphaFoldDB" id="A0A3E2BPZ6"/>
<dbReference type="EMBL" id="QUAH01000002">
    <property type="protein sequence ID" value="RFT16717.1"/>
    <property type="molecule type" value="Genomic_DNA"/>
</dbReference>
<evidence type="ECO:0000313" key="1">
    <source>
        <dbReference type="EMBL" id="RFT16717.1"/>
    </source>
</evidence>
<evidence type="ECO:0000313" key="2">
    <source>
        <dbReference type="Proteomes" id="UP000257323"/>
    </source>
</evidence>
<name>A0A3E2BPZ6_9BACT</name>
<comment type="caution">
    <text evidence="1">The sequence shown here is derived from an EMBL/GenBank/DDBJ whole genome shotgun (WGS) entry which is preliminary data.</text>
</comment>
<sequence>MFTQSGPWLVKFLSAGSPVLFSPALSSPVRQFFIWADCFFLLNS</sequence>
<gene>
    <name evidence="1" type="ORF">OP8BY_1330</name>
</gene>
<reference evidence="1 2" key="1">
    <citation type="submission" date="2018-08" db="EMBL/GenBank/DDBJ databases">
        <title>Genome analysis of the thermophilic bacterium of the candidate phylum Aminicenantes from deep subsurface aquifer revealed its physiology and ecological role.</title>
        <authorList>
            <person name="Kadnikov V.V."/>
            <person name="Mardanov A.V."/>
            <person name="Beletsky A.V."/>
            <person name="Karnachuk O.V."/>
            <person name="Ravin N.V."/>
        </authorList>
    </citation>
    <scope>NUCLEOTIDE SEQUENCE [LARGE SCALE GENOMIC DNA]</scope>
    <source>
        <strain evidence="1">BY38</strain>
    </source>
</reference>
<proteinExistence type="predicted"/>
<protein>
    <submittedName>
        <fullName evidence="1">Uncharacterized protein</fullName>
    </submittedName>
</protein>
<organism evidence="1 2">
    <name type="scientific">Candidatus Saccharicenans subterraneus</name>
    <dbReference type="NCBI Taxonomy" id="2508984"/>
    <lineage>
        <taxon>Bacteria</taxon>
        <taxon>Candidatus Aminicenantota</taxon>
        <taxon>Candidatus Aminicenantia</taxon>
        <taxon>Candidatus Aminicenantales</taxon>
        <taxon>Candidatus Saccharicenantaceae</taxon>
        <taxon>Candidatus Saccharicenans</taxon>
    </lineage>
</organism>
<dbReference type="Proteomes" id="UP000257323">
    <property type="component" value="Unassembled WGS sequence"/>
</dbReference>